<dbReference type="OrthoDB" id="9794229at2"/>
<dbReference type="InterPro" id="IPR028081">
    <property type="entry name" value="Leu-bd"/>
</dbReference>
<dbReference type="Proteomes" id="UP000290637">
    <property type="component" value="Chromosome"/>
</dbReference>
<sequence length="156" mass="16724">MRDHRSTTGRSRPAPPREPLVPDKETILRNLIPGSALPAFALACTAAFALGFTVAASATEPVRIGVITSLSGPAAHSGAQMKAGVDTWLRLNGAMAGGRRIEVLYRDDTGPQAEVAKRLATELVSRDKADILAGFIFTRTRWPPPAWPTGPGARWW</sequence>
<feature type="region of interest" description="Disordered" evidence="3">
    <location>
        <begin position="1"/>
        <end position="21"/>
    </location>
</feature>
<evidence type="ECO:0000259" key="4">
    <source>
        <dbReference type="Pfam" id="PF13458"/>
    </source>
</evidence>
<evidence type="ECO:0000313" key="5">
    <source>
        <dbReference type="EMBL" id="QBE66772.1"/>
    </source>
</evidence>
<dbReference type="PANTHER" id="PTHR30483:SF6">
    <property type="entry name" value="PERIPLASMIC BINDING PROTEIN OF ABC TRANSPORTER FOR NATURAL AMINO ACIDS"/>
    <property type="match status" value="1"/>
</dbReference>
<evidence type="ECO:0000256" key="2">
    <source>
        <dbReference type="ARBA" id="ARBA00022729"/>
    </source>
</evidence>
<feature type="domain" description="Leucine-binding protein" evidence="4">
    <location>
        <begin position="61"/>
        <end position="138"/>
    </location>
</feature>
<keyword evidence="2" id="KW-0732">Signal</keyword>
<dbReference type="Gene3D" id="3.40.50.2300">
    <property type="match status" value="1"/>
</dbReference>
<dbReference type="InterPro" id="IPR028082">
    <property type="entry name" value="Peripla_BP_I"/>
</dbReference>
<accession>A0A4P6L784</accession>
<proteinExistence type="inferred from homology"/>
<dbReference type="SUPFAM" id="SSF53822">
    <property type="entry name" value="Periplasmic binding protein-like I"/>
    <property type="match status" value="1"/>
</dbReference>
<dbReference type="KEGG" id="plue:EWM63_30545"/>
<keyword evidence="6" id="KW-1185">Reference proteome</keyword>
<dbReference type="PANTHER" id="PTHR30483">
    <property type="entry name" value="LEUCINE-SPECIFIC-BINDING PROTEIN"/>
    <property type="match status" value="1"/>
</dbReference>
<dbReference type="Pfam" id="PF13458">
    <property type="entry name" value="Peripla_BP_6"/>
    <property type="match status" value="1"/>
</dbReference>
<dbReference type="EMBL" id="CP035913">
    <property type="protein sequence ID" value="QBE66772.1"/>
    <property type="molecule type" value="Genomic_DNA"/>
</dbReference>
<gene>
    <name evidence="5" type="ORF">EWM63_30545</name>
</gene>
<name>A0A4P6L784_9BURK</name>
<dbReference type="AlphaFoldDB" id="A0A4P6L784"/>
<protein>
    <recommendedName>
        <fullName evidence="4">Leucine-binding protein domain-containing protein</fullName>
    </recommendedName>
</protein>
<evidence type="ECO:0000256" key="1">
    <source>
        <dbReference type="ARBA" id="ARBA00010062"/>
    </source>
</evidence>
<evidence type="ECO:0000256" key="3">
    <source>
        <dbReference type="SAM" id="MobiDB-lite"/>
    </source>
</evidence>
<evidence type="ECO:0000313" key="6">
    <source>
        <dbReference type="Proteomes" id="UP000290637"/>
    </source>
</evidence>
<organism evidence="5 6">
    <name type="scientific">Pseudoduganella lutea</name>
    <dbReference type="NCBI Taxonomy" id="321985"/>
    <lineage>
        <taxon>Bacteria</taxon>
        <taxon>Pseudomonadati</taxon>
        <taxon>Pseudomonadota</taxon>
        <taxon>Betaproteobacteria</taxon>
        <taxon>Burkholderiales</taxon>
        <taxon>Oxalobacteraceae</taxon>
        <taxon>Telluria group</taxon>
        <taxon>Pseudoduganella</taxon>
    </lineage>
</organism>
<dbReference type="InterPro" id="IPR051010">
    <property type="entry name" value="BCAA_transport"/>
</dbReference>
<reference evidence="5 6" key="1">
    <citation type="submission" date="2019-02" db="EMBL/GenBank/DDBJ databases">
        <title>Draft Genome Sequences of Six Type Strains of the Genus Massilia.</title>
        <authorList>
            <person name="Miess H."/>
            <person name="Frediansyhah A."/>
            <person name="Gross H."/>
        </authorList>
    </citation>
    <scope>NUCLEOTIDE SEQUENCE [LARGE SCALE GENOMIC DNA]</scope>
    <source>
        <strain evidence="5 6">DSM 17473</strain>
    </source>
</reference>
<comment type="similarity">
    <text evidence="1">Belongs to the leucine-binding protein family.</text>
</comment>